<dbReference type="RefSeq" id="WP_133593535.1">
    <property type="nucleotide sequence ID" value="NZ_CP037953.1"/>
</dbReference>
<sequence>MKWFSLSLLAVSSLAMADTLIHNAKGYRYHEGSWQPFTWMLVDNGKITAIGNGEPARAAKAGDRDLNGAQVLPGLIDAHGHVYGFGLEQQQVDLRGTASLDEALARVKDFAGKHPDRRWIVGRGWNQVLWPGKQFPTATDLDKVISDRPVMLERVDGHAAWVNTKALKLAGITTKTADPQGGQILRDEQGQATGVLIDNAADLITKHLSAPTLHERAATLKAAMDALVTMGLTGVHDAGISVDDYKAYQKLGKNDDMPMRIYAMLADSDAARKMLAKAPPKPQFDQRLILRSVKAWADGALGSRGAAMIEDYSDHPNHRGLLLYTPEQLEALTKLAINNGWQVNIHAIGDAGNRLVLDTFEKLSRDGKARALRHRIEHAQVIALDDIPRFRELEVIASIQPTHATSDMNMAEDRVGSERIKGAYAWRKLLDANVRLAGGSDFPVELANPFHGLYAAITRKDRDGKPLDGWYPNEKLNRGEALKLFTVDAAYSGHMENDVGALQVGQWADFIVVDRDYFHSDEMQIDDINVLATYVAGKTVHQQ</sequence>
<dbReference type="PANTHER" id="PTHR22642:SF2">
    <property type="entry name" value="PROTEIN LONG AFTER FAR-RED 3"/>
    <property type="match status" value="1"/>
</dbReference>
<evidence type="ECO:0000259" key="2">
    <source>
        <dbReference type="Pfam" id="PF07969"/>
    </source>
</evidence>
<dbReference type="CDD" id="cd01300">
    <property type="entry name" value="YtcJ_like"/>
    <property type="match status" value="1"/>
</dbReference>
<dbReference type="GO" id="GO:0016810">
    <property type="term" value="F:hydrolase activity, acting on carbon-nitrogen (but not peptide) bonds"/>
    <property type="evidence" value="ECO:0007669"/>
    <property type="project" value="InterPro"/>
</dbReference>
<proteinExistence type="predicted"/>
<organism evidence="3 4">
    <name type="scientific">Permianibacter aggregans</name>
    <dbReference type="NCBI Taxonomy" id="1510150"/>
    <lineage>
        <taxon>Bacteria</taxon>
        <taxon>Pseudomonadati</taxon>
        <taxon>Pseudomonadota</taxon>
        <taxon>Gammaproteobacteria</taxon>
        <taxon>Pseudomonadales</taxon>
        <taxon>Pseudomonadaceae</taxon>
        <taxon>Permianibacter</taxon>
    </lineage>
</organism>
<dbReference type="InterPro" id="IPR013108">
    <property type="entry name" value="Amidohydro_3"/>
</dbReference>
<dbReference type="InterPro" id="IPR033932">
    <property type="entry name" value="YtcJ-like"/>
</dbReference>
<dbReference type="SUPFAM" id="SSF51338">
    <property type="entry name" value="Composite domain of metallo-dependent hydrolases"/>
    <property type="match status" value="1"/>
</dbReference>
<comment type="caution">
    <text evidence="3">The sequence shown here is derived from an EMBL/GenBank/DDBJ whole genome shotgun (WGS) entry which is preliminary data.</text>
</comment>
<dbReference type="SUPFAM" id="SSF51556">
    <property type="entry name" value="Metallo-dependent hydrolases"/>
    <property type="match status" value="1"/>
</dbReference>
<reference evidence="3 4" key="1">
    <citation type="submission" date="2019-03" db="EMBL/GenBank/DDBJ databases">
        <title>Genomic Encyclopedia of Type Strains, Phase IV (KMG-IV): sequencing the most valuable type-strain genomes for metagenomic binning, comparative biology and taxonomic classification.</title>
        <authorList>
            <person name="Goeker M."/>
        </authorList>
    </citation>
    <scope>NUCLEOTIDE SEQUENCE [LARGE SCALE GENOMIC DNA]</scope>
    <source>
        <strain evidence="3 4">DSM 103792</strain>
    </source>
</reference>
<protein>
    <recommendedName>
        <fullName evidence="2">Amidohydrolase 3 domain-containing protein</fullName>
    </recommendedName>
</protein>
<gene>
    <name evidence="3" type="ORF">EV696_1284</name>
</gene>
<dbReference type="AlphaFoldDB" id="A0A4R6UFE4"/>
<feature type="signal peptide" evidence="1">
    <location>
        <begin position="1"/>
        <end position="17"/>
    </location>
</feature>
<dbReference type="PANTHER" id="PTHR22642">
    <property type="entry name" value="IMIDAZOLONEPROPIONASE"/>
    <property type="match status" value="1"/>
</dbReference>
<name>A0A4R6UFE4_9GAMM</name>
<evidence type="ECO:0000256" key="1">
    <source>
        <dbReference type="SAM" id="SignalP"/>
    </source>
</evidence>
<dbReference type="Pfam" id="PF07969">
    <property type="entry name" value="Amidohydro_3"/>
    <property type="match status" value="1"/>
</dbReference>
<dbReference type="Gene3D" id="3.20.20.140">
    <property type="entry name" value="Metal-dependent hydrolases"/>
    <property type="match status" value="1"/>
</dbReference>
<dbReference type="InterPro" id="IPR011059">
    <property type="entry name" value="Metal-dep_hydrolase_composite"/>
</dbReference>
<keyword evidence="4" id="KW-1185">Reference proteome</keyword>
<dbReference type="Gene3D" id="2.30.40.10">
    <property type="entry name" value="Urease, subunit C, domain 1"/>
    <property type="match status" value="1"/>
</dbReference>
<evidence type="ECO:0000313" key="4">
    <source>
        <dbReference type="Proteomes" id="UP000295375"/>
    </source>
</evidence>
<dbReference type="InterPro" id="IPR032466">
    <property type="entry name" value="Metal_Hydrolase"/>
</dbReference>
<feature type="domain" description="Amidohydrolase 3" evidence="2">
    <location>
        <begin position="65"/>
        <end position="541"/>
    </location>
</feature>
<keyword evidence="1" id="KW-0732">Signal</keyword>
<dbReference type="OrthoDB" id="9031471at2"/>
<dbReference type="Proteomes" id="UP000295375">
    <property type="component" value="Unassembled WGS sequence"/>
</dbReference>
<evidence type="ECO:0000313" key="3">
    <source>
        <dbReference type="EMBL" id="TDQ43605.1"/>
    </source>
</evidence>
<dbReference type="Gene3D" id="3.10.310.70">
    <property type="match status" value="1"/>
</dbReference>
<feature type="chain" id="PRO_5020476457" description="Amidohydrolase 3 domain-containing protein" evidence="1">
    <location>
        <begin position="18"/>
        <end position="543"/>
    </location>
</feature>
<dbReference type="EMBL" id="SNYM01000028">
    <property type="protein sequence ID" value="TDQ43605.1"/>
    <property type="molecule type" value="Genomic_DNA"/>
</dbReference>
<accession>A0A4R6UFE4</accession>